<dbReference type="RefSeq" id="WP_349431310.1">
    <property type="nucleotide sequence ID" value="NZ_CP157743.1"/>
</dbReference>
<feature type="region of interest" description="Disordered" evidence="1">
    <location>
        <begin position="146"/>
        <end position="166"/>
    </location>
</feature>
<organism evidence="2 3">
    <name type="scientific">Methylomarinum roseum</name>
    <dbReference type="NCBI Taxonomy" id="3067653"/>
    <lineage>
        <taxon>Bacteria</taxon>
        <taxon>Pseudomonadati</taxon>
        <taxon>Pseudomonadota</taxon>
        <taxon>Gammaproteobacteria</taxon>
        <taxon>Methylococcales</taxon>
        <taxon>Methylococcaceae</taxon>
        <taxon>Methylomarinum</taxon>
    </lineage>
</organism>
<dbReference type="AlphaFoldDB" id="A0AAU7NRI9"/>
<dbReference type="InterPro" id="IPR036278">
    <property type="entry name" value="Sialidase_sf"/>
</dbReference>
<accession>A0AAU7NRI9</accession>
<keyword evidence="2" id="KW-0326">Glycosidase</keyword>
<dbReference type="EC" id="3.2.1.-" evidence="2"/>
<reference evidence="2 3" key="1">
    <citation type="journal article" date="2024" name="Microbiology">
        <title>Methylomarinum rosea sp. nov., a novel halophilic methanotrophic bacterium from the hypersaline Lake Elton.</title>
        <authorList>
            <person name="Suleimanov R.Z."/>
            <person name="Oshkin I.Y."/>
            <person name="Danilova O.V."/>
            <person name="Suzina N.E."/>
            <person name="Dedysh S.N."/>
        </authorList>
    </citation>
    <scope>NUCLEOTIDE SEQUENCE [LARGE SCALE GENOMIC DNA]</scope>
    <source>
        <strain evidence="2 3">Ch1-1</strain>
    </source>
</reference>
<dbReference type="Gene3D" id="2.120.10.10">
    <property type="match status" value="1"/>
</dbReference>
<dbReference type="Proteomes" id="UP001225378">
    <property type="component" value="Chromosome"/>
</dbReference>
<gene>
    <name evidence="2" type="ORF">Q9L42_014485</name>
</gene>
<evidence type="ECO:0000313" key="3">
    <source>
        <dbReference type="Proteomes" id="UP001225378"/>
    </source>
</evidence>
<dbReference type="GO" id="GO:0016798">
    <property type="term" value="F:hydrolase activity, acting on glycosyl bonds"/>
    <property type="evidence" value="ECO:0007669"/>
    <property type="project" value="UniProtKB-KW"/>
</dbReference>
<proteinExistence type="predicted"/>
<keyword evidence="2" id="KW-0378">Hydrolase</keyword>
<dbReference type="SUPFAM" id="SSF50939">
    <property type="entry name" value="Sialidases"/>
    <property type="match status" value="1"/>
</dbReference>
<dbReference type="EMBL" id="CP157743">
    <property type="protein sequence ID" value="XBS19559.1"/>
    <property type="molecule type" value="Genomic_DNA"/>
</dbReference>
<name>A0AAU7NRI9_9GAMM</name>
<keyword evidence="3" id="KW-1185">Reference proteome</keyword>
<dbReference type="CDD" id="cd15482">
    <property type="entry name" value="Sialidase_non-viral"/>
    <property type="match status" value="1"/>
</dbReference>
<evidence type="ECO:0000313" key="2">
    <source>
        <dbReference type="EMBL" id="XBS19559.1"/>
    </source>
</evidence>
<dbReference type="KEGG" id="mech:Q9L42_014485"/>
<sequence>MNKHLVYLSIVFAGLNISCSNQHNIEAQADQHAVAVESVQHKPAMRHHPIPEGVISVDIVNQGNRLHLLTGKHRQGKKSLWHQVSTDEGTSWSTPVKIHDEDTVAANIVRGNDAQITVQGDNIVVTWMSYVKGAPFNAGPMLAARSGDGGQTWQKATTPPDWKQGPHGYIDMTSDANAMHAVWLDSRGGRSGVSAAQALHYARSVDGGQSWQSNETLDELTCSCCWNTIKSNGEGKLYVLYRDKQPSDMAIGVIDEQQHWQSLNQVGAFNWQFEGCPHIGGGLDFQQHHGKKRIHAVVGSGHQDHLGVHYLFSSDAGKNWSAALPLGDESAVHADIAAHDNGRVVAVWDMMAEDGLAVFSAESSDSEHKEWSRPLQLSTVGARASHPRIVKTVQGFLALWTEHDGQQQRVAMRGL</sequence>
<evidence type="ECO:0000256" key="1">
    <source>
        <dbReference type="SAM" id="MobiDB-lite"/>
    </source>
</evidence>
<protein>
    <submittedName>
        <fullName evidence="2">Sialidase family protein</fullName>
        <ecNumber evidence="2">3.2.1.-</ecNumber>
    </submittedName>
</protein>